<name>A0A5C3MKR4_9AGAM</name>
<evidence type="ECO:0000313" key="2">
    <source>
        <dbReference type="EMBL" id="TFK46002.1"/>
    </source>
</evidence>
<evidence type="ECO:0008006" key="4">
    <source>
        <dbReference type="Google" id="ProtNLM"/>
    </source>
</evidence>
<gene>
    <name evidence="2" type="ORF">OE88DRAFT_1668399</name>
</gene>
<evidence type="ECO:0000313" key="3">
    <source>
        <dbReference type="Proteomes" id="UP000305948"/>
    </source>
</evidence>
<dbReference type="PANTHER" id="PTHR34883">
    <property type="entry name" value="SERINE-RICH PROTEIN, PUTATIVE-RELATED-RELATED"/>
    <property type="match status" value="1"/>
</dbReference>
<dbReference type="InterPro" id="IPR052953">
    <property type="entry name" value="Ser-rich/MCO-related"/>
</dbReference>
<feature type="chain" id="PRO_5022980957" description="Cupredoxin" evidence="1">
    <location>
        <begin position="23"/>
        <end position="363"/>
    </location>
</feature>
<protein>
    <recommendedName>
        <fullName evidence="4">Cupredoxin</fullName>
    </recommendedName>
</protein>
<sequence length="363" mass="37543">MLTKIISSLAVLSIAVTQTVLAAEHQVTVGGVGVLKFDPESLTADPGDVVTFTFKQKNHTVSQSTLANPCQLMDNGFDSGFVPVADNNTAGPFPTAQFTVQDTNPVWVFCRQANHCQQGMVFAVNPGNKFDAFQAAATGNNTSINSTSTSPPASSTTGPAISVTGAVTVTATVTVSGGQQVTTTYGSYPGSSAPTSSVSNDHKVVVGGPGQLTFNPMNISAQVGDTITFEFQEKNHTATQSSFANPCRSLTDTSTSGQVGFDSGFMPVSDGTTTFPTFTVQVNDSSPIWVYCKQAGHCGQGMVFSANAVESGSNNFAAFQSKAMQLNGTSTGSITSASDRQADVHRNVGVGLVVIAVAATMML</sequence>
<dbReference type="STRING" id="5364.A0A5C3MKR4"/>
<dbReference type="CDD" id="cd00920">
    <property type="entry name" value="Cupredoxin"/>
    <property type="match status" value="2"/>
</dbReference>
<dbReference type="EMBL" id="ML213534">
    <property type="protein sequence ID" value="TFK46002.1"/>
    <property type="molecule type" value="Genomic_DNA"/>
</dbReference>
<keyword evidence="1" id="KW-0732">Signal</keyword>
<dbReference type="SUPFAM" id="SSF49503">
    <property type="entry name" value="Cupredoxins"/>
    <property type="match status" value="2"/>
</dbReference>
<dbReference type="AlphaFoldDB" id="A0A5C3MKR4"/>
<organism evidence="2 3">
    <name type="scientific">Heliocybe sulcata</name>
    <dbReference type="NCBI Taxonomy" id="5364"/>
    <lineage>
        <taxon>Eukaryota</taxon>
        <taxon>Fungi</taxon>
        <taxon>Dikarya</taxon>
        <taxon>Basidiomycota</taxon>
        <taxon>Agaricomycotina</taxon>
        <taxon>Agaricomycetes</taxon>
        <taxon>Gloeophyllales</taxon>
        <taxon>Gloeophyllaceae</taxon>
        <taxon>Heliocybe</taxon>
    </lineage>
</organism>
<evidence type="ECO:0000256" key="1">
    <source>
        <dbReference type="SAM" id="SignalP"/>
    </source>
</evidence>
<dbReference type="Proteomes" id="UP000305948">
    <property type="component" value="Unassembled WGS sequence"/>
</dbReference>
<dbReference type="Gene3D" id="2.60.40.420">
    <property type="entry name" value="Cupredoxins - blue copper proteins"/>
    <property type="match status" value="2"/>
</dbReference>
<dbReference type="PANTHER" id="PTHR34883:SF15">
    <property type="entry name" value="EXTRACELLULAR SERINE-RICH PROTEIN"/>
    <property type="match status" value="1"/>
</dbReference>
<keyword evidence="3" id="KW-1185">Reference proteome</keyword>
<accession>A0A5C3MKR4</accession>
<feature type="signal peptide" evidence="1">
    <location>
        <begin position="1"/>
        <end position="22"/>
    </location>
</feature>
<reference evidence="2 3" key="1">
    <citation type="journal article" date="2019" name="Nat. Ecol. Evol.">
        <title>Megaphylogeny resolves global patterns of mushroom evolution.</title>
        <authorList>
            <person name="Varga T."/>
            <person name="Krizsan K."/>
            <person name="Foldi C."/>
            <person name="Dima B."/>
            <person name="Sanchez-Garcia M."/>
            <person name="Sanchez-Ramirez S."/>
            <person name="Szollosi G.J."/>
            <person name="Szarkandi J.G."/>
            <person name="Papp V."/>
            <person name="Albert L."/>
            <person name="Andreopoulos W."/>
            <person name="Angelini C."/>
            <person name="Antonin V."/>
            <person name="Barry K.W."/>
            <person name="Bougher N.L."/>
            <person name="Buchanan P."/>
            <person name="Buyck B."/>
            <person name="Bense V."/>
            <person name="Catcheside P."/>
            <person name="Chovatia M."/>
            <person name="Cooper J."/>
            <person name="Damon W."/>
            <person name="Desjardin D."/>
            <person name="Finy P."/>
            <person name="Geml J."/>
            <person name="Haridas S."/>
            <person name="Hughes K."/>
            <person name="Justo A."/>
            <person name="Karasinski D."/>
            <person name="Kautmanova I."/>
            <person name="Kiss B."/>
            <person name="Kocsube S."/>
            <person name="Kotiranta H."/>
            <person name="LaButti K.M."/>
            <person name="Lechner B.E."/>
            <person name="Liimatainen K."/>
            <person name="Lipzen A."/>
            <person name="Lukacs Z."/>
            <person name="Mihaltcheva S."/>
            <person name="Morgado L.N."/>
            <person name="Niskanen T."/>
            <person name="Noordeloos M.E."/>
            <person name="Ohm R.A."/>
            <person name="Ortiz-Santana B."/>
            <person name="Ovrebo C."/>
            <person name="Racz N."/>
            <person name="Riley R."/>
            <person name="Savchenko A."/>
            <person name="Shiryaev A."/>
            <person name="Soop K."/>
            <person name="Spirin V."/>
            <person name="Szebenyi C."/>
            <person name="Tomsovsky M."/>
            <person name="Tulloss R.E."/>
            <person name="Uehling J."/>
            <person name="Grigoriev I.V."/>
            <person name="Vagvolgyi C."/>
            <person name="Papp T."/>
            <person name="Martin F.M."/>
            <person name="Miettinen O."/>
            <person name="Hibbett D.S."/>
            <person name="Nagy L.G."/>
        </authorList>
    </citation>
    <scope>NUCLEOTIDE SEQUENCE [LARGE SCALE GENOMIC DNA]</scope>
    <source>
        <strain evidence="2 3">OMC1185</strain>
    </source>
</reference>
<proteinExistence type="predicted"/>
<dbReference type="InterPro" id="IPR008972">
    <property type="entry name" value="Cupredoxin"/>
</dbReference>
<dbReference type="OrthoDB" id="1921208at2759"/>